<comment type="similarity">
    <text evidence="2">Belongs to the autoinducer-2 exporter (AI-2E) (TC 2.A.86) family.</text>
</comment>
<feature type="transmembrane region" description="Helical" evidence="7">
    <location>
        <begin position="232"/>
        <end position="256"/>
    </location>
</feature>
<evidence type="ECO:0000256" key="7">
    <source>
        <dbReference type="SAM" id="Phobius"/>
    </source>
</evidence>
<sequence length="388" mass="43405">MSLGKWIGLFAFILSLYILWQIREVLLLIFAAVVLTNALNVLVERFSRFGIKRSFSVLLSVLVLLTILVGFFLLIVPPFAEQFHQLSLLVPKGIQRFSTWVETLQARISPQLIQYLPSIEQLSQQLPPLVNRLLGGGITFFSNSLGVLVKILLVIVLTLMLLANPGAYRRSFVRLFPAFYRRRVDYILDECTVALRGWLAGILFNMFVIASLSFVGLLILRIRLPLAQAALAGFFTFIPNIGPTLSVIPPMAIALLDTPWKPFAVLLLYVLIQQVESNLLTPYVMAQQVSLLPAVTLLAQVFFATFFGFLGLLLALPLTVVGQVWLKEVLINDILDQWHSAPENQTEIVIVSDTPDVIEASEEEGEKETPADIVVQEQASDDELEQKM</sequence>
<dbReference type="OrthoDB" id="506451at2"/>
<feature type="transmembrane region" description="Helical" evidence="7">
    <location>
        <begin position="138"/>
        <end position="162"/>
    </location>
</feature>
<feature type="compositionally biased region" description="Acidic residues" evidence="6">
    <location>
        <begin position="379"/>
        <end position="388"/>
    </location>
</feature>
<dbReference type="PANTHER" id="PTHR21716">
    <property type="entry name" value="TRANSMEMBRANE PROTEIN"/>
    <property type="match status" value="1"/>
</dbReference>
<proteinExistence type="inferred from homology"/>
<accession>K9WQ29</accession>
<evidence type="ECO:0000313" key="8">
    <source>
        <dbReference type="EMBL" id="AFZ21642.1"/>
    </source>
</evidence>
<dbReference type="eggNOG" id="COG0628">
    <property type="taxonomic scope" value="Bacteria"/>
</dbReference>
<dbReference type="KEGG" id="mic:Mic7113_6043"/>
<feature type="transmembrane region" description="Helical" evidence="7">
    <location>
        <begin position="55"/>
        <end position="80"/>
    </location>
</feature>
<protein>
    <submittedName>
        <fullName evidence="8">Putative permease</fullName>
    </submittedName>
</protein>
<feature type="transmembrane region" description="Helical" evidence="7">
    <location>
        <begin position="297"/>
        <end position="321"/>
    </location>
</feature>
<feature type="transmembrane region" description="Helical" evidence="7">
    <location>
        <begin position="263"/>
        <end position="285"/>
    </location>
</feature>
<evidence type="ECO:0000313" key="9">
    <source>
        <dbReference type="Proteomes" id="UP000010471"/>
    </source>
</evidence>
<dbReference type="InterPro" id="IPR002549">
    <property type="entry name" value="AI-2E-like"/>
</dbReference>
<dbReference type="GO" id="GO:0055085">
    <property type="term" value="P:transmembrane transport"/>
    <property type="evidence" value="ECO:0007669"/>
    <property type="project" value="TreeGrafter"/>
</dbReference>
<feature type="region of interest" description="Disordered" evidence="6">
    <location>
        <begin position="359"/>
        <end position="388"/>
    </location>
</feature>
<evidence type="ECO:0000256" key="1">
    <source>
        <dbReference type="ARBA" id="ARBA00004141"/>
    </source>
</evidence>
<organism evidence="8 9">
    <name type="scientific">Allocoleopsis franciscana PCC 7113</name>
    <dbReference type="NCBI Taxonomy" id="1173027"/>
    <lineage>
        <taxon>Bacteria</taxon>
        <taxon>Bacillati</taxon>
        <taxon>Cyanobacteriota</taxon>
        <taxon>Cyanophyceae</taxon>
        <taxon>Coleofasciculales</taxon>
        <taxon>Coleofasciculaceae</taxon>
        <taxon>Allocoleopsis</taxon>
        <taxon>Allocoleopsis franciscana</taxon>
    </lineage>
</organism>
<keyword evidence="5 7" id="KW-0472">Membrane</keyword>
<dbReference type="STRING" id="1173027.Mic7113_6043"/>
<evidence type="ECO:0000256" key="6">
    <source>
        <dbReference type="SAM" id="MobiDB-lite"/>
    </source>
</evidence>
<evidence type="ECO:0000256" key="5">
    <source>
        <dbReference type="ARBA" id="ARBA00023136"/>
    </source>
</evidence>
<comment type="subcellular location">
    <subcellularLocation>
        <location evidence="1">Membrane</location>
        <topology evidence="1">Multi-pass membrane protein</topology>
    </subcellularLocation>
</comment>
<feature type="transmembrane region" description="Helical" evidence="7">
    <location>
        <begin position="26"/>
        <end position="43"/>
    </location>
</feature>
<keyword evidence="4 7" id="KW-1133">Transmembrane helix</keyword>
<dbReference type="RefSeq" id="WP_015185771.1">
    <property type="nucleotide sequence ID" value="NC_019738.1"/>
</dbReference>
<dbReference type="GO" id="GO:0016020">
    <property type="term" value="C:membrane"/>
    <property type="evidence" value="ECO:0007669"/>
    <property type="project" value="UniProtKB-SubCell"/>
</dbReference>
<feature type="transmembrane region" description="Helical" evidence="7">
    <location>
        <begin position="198"/>
        <end position="220"/>
    </location>
</feature>
<dbReference type="Pfam" id="PF01594">
    <property type="entry name" value="AI-2E_transport"/>
    <property type="match status" value="1"/>
</dbReference>
<evidence type="ECO:0000256" key="3">
    <source>
        <dbReference type="ARBA" id="ARBA00022692"/>
    </source>
</evidence>
<dbReference type="EMBL" id="CP003630">
    <property type="protein sequence ID" value="AFZ21642.1"/>
    <property type="molecule type" value="Genomic_DNA"/>
</dbReference>
<keyword evidence="9" id="KW-1185">Reference proteome</keyword>
<reference evidence="8 9" key="1">
    <citation type="submission" date="2012-06" db="EMBL/GenBank/DDBJ databases">
        <title>Finished chromosome of genome of Microcoleus sp. PCC 7113.</title>
        <authorList>
            <consortium name="US DOE Joint Genome Institute"/>
            <person name="Gugger M."/>
            <person name="Coursin T."/>
            <person name="Rippka R."/>
            <person name="Tandeau De Marsac N."/>
            <person name="Huntemann M."/>
            <person name="Wei C.-L."/>
            <person name="Han J."/>
            <person name="Detter J.C."/>
            <person name="Han C."/>
            <person name="Tapia R."/>
            <person name="Chen A."/>
            <person name="Kyrpides N."/>
            <person name="Mavromatis K."/>
            <person name="Markowitz V."/>
            <person name="Szeto E."/>
            <person name="Ivanova N."/>
            <person name="Pagani I."/>
            <person name="Pati A."/>
            <person name="Goodwin L."/>
            <person name="Nordberg H.P."/>
            <person name="Cantor M.N."/>
            <person name="Hua S.X."/>
            <person name="Woyke T."/>
            <person name="Kerfeld C.A."/>
        </authorList>
    </citation>
    <scope>NUCLEOTIDE SEQUENCE [LARGE SCALE GENOMIC DNA]</scope>
    <source>
        <strain evidence="8 9">PCC 7113</strain>
    </source>
</reference>
<gene>
    <name evidence="8" type="ORF">Mic7113_6043</name>
</gene>
<evidence type="ECO:0000256" key="2">
    <source>
        <dbReference type="ARBA" id="ARBA00009773"/>
    </source>
</evidence>
<dbReference type="PANTHER" id="PTHR21716:SF62">
    <property type="entry name" value="TRANSPORT PROTEIN YDBI-RELATED"/>
    <property type="match status" value="1"/>
</dbReference>
<evidence type="ECO:0000256" key="4">
    <source>
        <dbReference type="ARBA" id="ARBA00022989"/>
    </source>
</evidence>
<dbReference type="AlphaFoldDB" id="K9WQ29"/>
<dbReference type="Proteomes" id="UP000010471">
    <property type="component" value="Chromosome"/>
</dbReference>
<name>K9WQ29_9CYAN</name>
<dbReference type="HOGENOM" id="CLU_031275_1_1_3"/>
<keyword evidence="3 7" id="KW-0812">Transmembrane</keyword>
<dbReference type="PATRIC" id="fig|1173027.3.peg.6691"/>